<organism evidence="1">
    <name type="scientific">Anguilla anguilla</name>
    <name type="common">European freshwater eel</name>
    <name type="synonym">Muraena anguilla</name>
    <dbReference type="NCBI Taxonomy" id="7936"/>
    <lineage>
        <taxon>Eukaryota</taxon>
        <taxon>Metazoa</taxon>
        <taxon>Chordata</taxon>
        <taxon>Craniata</taxon>
        <taxon>Vertebrata</taxon>
        <taxon>Euteleostomi</taxon>
        <taxon>Actinopterygii</taxon>
        <taxon>Neopterygii</taxon>
        <taxon>Teleostei</taxon>
        <taxon>Anguilliformes</taxon>
        <taxon>Anguillidae</taxon>
        <taxon>Anguilla</taxon>
    </lineage>
</organism>
<evidence type="ECO:0000313" key="1">
    <source>
        <dbReference type="EMBL" id="JAH39536.1"/>
    </source>
</evidence>
<dbReference type="AlphaFoldDB" id="A0A0E9SE20"/>
<reference evidence="1" key="2">
    <citation type="journal article" date="2015" name="Fish Shellfish Immunol.">
        <title>Early steps in the European eel (Anguilla anguilla)-Vibrio vulnificus interaction in the gills: Role of the RtxA13 toxin.</title>
        <authorList>
            <person name="Callol A."/>
            <person name="Pajuelo D."/>
            <person name="Ebbesson L."/>
            <person name="Teles M."/>
            <person name="MacKenzie S."/>
            <person name="Amaro C."/>
        </authorList>
    </citation>
    <scope>NUCLEOTIDE SEQUENCE</scope>
</reference>
<proteinExistence type="predicted"/>
<accession>A0A0E9SE20</accession>
<name>A0A0E9SE20_ANGAN</name>
<protein>
    <submittedName>
        <fullName evidence="1">Uncharacterized protein</fullName>
    </submittedName>
</protein>
<dbReference type="EMBL" id="GBXM01069041">
    <property type="protein sequence ID" value="JAH39536.1"/>
    <property type="molecule type" value="Transcribed_RNA"/>
</dbReference>
<sequence length="39" mass="4421">MGFSVIYFLIYQQDIRAFRFSSTTKSKALLANSAATLYP</sequence>
<reference evidence="1" key="1">
    <citation type="submission" date="2014-11" db="EMBL/GenBank/DDBJ databases">
        <authorList>
            <person name="Amaro Gonzalez C."/>
        </authorList>
    </citation>
    <scope>NUCLEOTIDE SEQUENCE</scope>
</reference>